<dbReference type="Pfam" id="PF08242">
    <property type="entry name" value="Methyltransf_12"/>
    <property type="match status" value="1"/>
</dbReference>
<dbReference type="AlphaFoldDB" id="A0A6C1C8F2"/>
<organism evidence="3 4">
    <name type="scientific">Streptomyces albus</name>
    <dbReference type="NCBI Taxonomy" id="1888"/>
    <lineage>
        <taxon>Bacteria</taxon>
        <taxon>Bacillati</taxon>
        <taxon>Actinomycetota</taxon>
        <taxon>Actinomycetes</taxon>
        <taxon>Kitasatosporales</taxon>
        <taxon>Streptomycetaceae</taxon>
        <taxon>Streptomyces</taxon>
    </lineage>
</organism>
<dbReference type="SUPFAM" id="SSF53335">
    <property type="entry name" value="S-adenosyl-L-methionine-dependent methyltransferases"/>
    <property type="match status" value="1"/>
</dbReference>
<dbReference type="GO" id="GO:0008168">
    <property type="term" value="F:methyltransferase activity"/>
    <property type="evidence" value="ECO:0007669"/>
    <property type="project" value="UniProtKB-KW"/>
</dbReference>
<protein>
    <submittedName>
        <fullName evidence="3">Methyltransferase domain-containing protein</fullName>
    </submittedName>
</protein>
<dbReference type="RefSeq" id="WP_016470378.1">
    <property type="nucleotide sequence ID" value="NZ_BBQG01000008.1"/>
</dbReference>
<dbReference type="InterPro" id="IPR029063">
    <property type="entry name" value="SAM-dependent_MTases_sf"/>
</dbReference>
<dbReference type="GO" id="GO:0032259">
    <property type="term" value="P:methylation"/>
    <property type="evidence" value="ECO:0007669"/>
    <property type="project" value="UniProtKB-KW"/>
</dbReference>
<gene>
    <name evidence="3" type="ORF">D8771_21685</name>
</gene>
<dbReference type="EMBL" id="RCIY01000069">
    <property type="protein sequence ID" value="TGG80420.1"/>
    <property type="molecule type" value="Genomic_DNA"/>
</dbReference>
<reference evidence="3 4" key="1">
    <citation type="submission" date="2018-10" db="EMBL/GenBank/DDBJ databases">
        <title>Isolation of pseudouridimycin from Streptomyces albus DSM 40763.</title>
        <authorList>
            <person name="Rosenqvist P."/>
            <person name="Metsae-Ketelae M."/>
            <person name="Virta P."/>
        </authorList>
    </citation>
    <scope>NUCLEOTIDE SEQUENCE [LARGE SCALE GENOMIC DNA]</scope>
    <source>
        <strain evidence="3 4">DSM 40763</strain>
    </source>
</reference>
<evidence type="ECO:0000313" key="4">
    <source>
        <dbReference type="Proteomes" id="UP000298111"/>
    </source>
</evidence>
<evidence type="ECO:0000256" key="1">
    <source>
        <dbReference type="ARBA" id="ARBA00022679"/>
    </source>
</evidence>
<keyword evidence="1 3" id="KW-0808">Transferase</keyword>
<evidence type="ECO:0000313" key="3">
    <source>
        <dbReference type="EMBL" id="TGG80420.1"/>
    </source>
</evidence>
<dbReference type="Proteomes" id="UP000298111">
    <property type="component" value="Unassembled WGS sequence"/>
</dbReference>
<dbReference type="PANTHER" id="PTHR43861">
    <property type="entry name" value="TRANS-ACONITATE 2-METHYLTRANSFERASE-RELATED"/>
    <property type="match status" value="1"/>
</dbReference>
<keyword evidence="3" id="KW-0489">Methyltransferase</keyword>
<dbReference type="GO" id="GO:0017000">
    <property type="term" value="P:antibiotic biosynthetic process"/>
    <property type="evidence" value="ECO:0007669"/>
    <property type="project" value="UniProtKB-ARBA"/>
</dbReference>
<name>A0A6C1C8F2_9ACTN</name>
<sequence>MADVVTREPGYAFDNDAEHSREQHRCLAAAYDTATFARLAETGVGPGWRCLEIGSGGGSVAHWLAERVAPDGHVTATDLKPQHIAPRAGLTTLAHDVTKDPLPEGAYRLIVARLVLQHLPDKAAVLDKLVRSLVPGGVLHVEEFDTSYEPPLLAPDEESAGLYEKYCAAKAAVFRAAGGDPHWGRRVAASMRAAGLADIDVRPRIELRTAGSPGLQLQLNHTYSLRERLLAAGMTDAQLARVRELMRDPSFRAASSIIYTVQGRREAGEAVA</sequence>
<proteinExistence type="predicted"/>
<dbReference type="PANTHER" id="PTHR43861:SF3">
    <property type="entry name" value="PUTATIVE (AFU_ORTHOLOGUE AFUA_2G14390)-RELATED"/>
    <property type="match status" value="1"/>
</dbReference>
<dbReference type="Gene3D" id="3.40.50.150">
    <property type="entry name" value="Vaccinia Virus protein VP39"/>
    <property type="match status" value="1"/>
</dbReference>
<dbReference type="InterPro" id="IPR013217">
    <property type="entry name" value="Methyltransf_12"/>
</dbReference>
<dbReference type="CDD" id="cd02440">
    <property type="entry name" value="AdoMet_MTases"/>
    <property type="match status" value="1"/>
</dbReference>
<accession>A0A6C1C8F2</accession>
<dbReference type="GeneID" id="75180804"/>
<evidence type="ECO:0000259" key="2">
    <source>
        <dbReference type="Pfam" id="PF08242"/>
    </source>
</evidence>
<comment type="caution">
    <text evidence="3">The sequence shown here is derived from an EMBL/GenBank/DDBJ whole genome shotgun (WGS) entry which is preliminary data.</text>
</comment>
<feature type="domain" description="Methyltransferase type 12" evidence="2">
    <location>
        <begin position="51"/>
        <end position="139"/>
    </location>
</feature>